<dbReference type="Gene3D" id="3.40.50.880">
    <property type="match status" value="1"/>
</dbReference>
<dbReference type="KEGG" id="thas:C6Y53_13840"/>
<dbReference type="InterPro" id="IPR011697">
    <property type="entry name" value="Peptidase_C26"/>
</dbReference>
<dbReference type="GO" id="GO:0006598">
    <property type="term" value="P:polyamine catabolic process"/>
    <property type="evidence" value="ECO:0007669"/>
    <property type="project" value="TreeGrafter"/>
</dbReference>
<evidence type="ECO:0000313" key="7">
    <source>
        <dbReference type="Proteomes" id="UP000237655"/>
    </source>
</evidence>
<proteinExistence type="inferred from homology"/>
<dbReference type="PANTHER" id="PTHR43235">
    <property type="entry name" value="GLUTAMINE AMIDOTRANSFERASE PB2B2.05-RELATED"/>
    <property type="match status" value="1"/>
</dbReference>
<name>A0A2S0MS81_9RHOB</name>
<keyword evidence="7" id="KW-1185">Reference proteome</keyword>
<dbReference type="PANTHER" id="PTHR43235:SF1">
    <property type="entry name" value="GLUTAMINE AMIDOTRANSFERASE PB2B2.05-RELATED"/>
    <property type="match status" value="1"/>
</dbReference>
<dbReference type="FunFam" id="3.40.50.880:FF:000030">
    <property type="entry name" value="Gamma-glutamyl-gamma-aminobutyrate hydrolase PuuD"/>
    <property type="match status" value="1"/>
</dbReference>
<reference evidence="7" key="1">
    <citation type="submission" date="2018-03" db="EMBL/GenBank/DDBJ databases">
        <title>Genomic analysis of the strain SH-1 isolated from shrimp intestine.</title>
        <authorList>
            <person name="Kim Y.-S."/>
            <person name="Kim S.-E."/>
            <person name="Kim K.-H."/>
        </authorList>
    </citation>
    <scope>NUCLEOTIDE SEQUENCE [LARGE SCALE GENOMIC DNA]</scope>
    <source>
        <strain evidence="7">SH-1</strain>
    </source>
</reference>
<evidence type="ECO:0000256" key="5">
    <source>
        <dbReference type="ARBA" id="ARBA00066788"/>
    </source>
</evidence>
<dbReference type="InterPro" id="IPR029062">
    <property type="entry name" value="Class_I_gatase-like"/>
</dbReference>
<comment type="pathway">
    <text evidence="4">Amine and polyamine degradation; putrescine degradation; 4-aminobutanoate from putrescine: step 4/4.</text>
</comment>
<comment type="catalytic activity">
    <reaction evidence="2">
        <text>4-(gamma-L-glutamylamino)butanoate + H2O = 4-aminobutanoate + L-glutamate</text>
        <dbReference type="Rhea" id="RHEA:19737"/>
        <dbReference type="ChEBI" id="CHEBI:15377"/>
        <dbReference type="ChEBI" id="CHEBI:29985"/>
        <dbReference type="ChEBI" id="CHEBI:58800"/>
        <dbReference type="ChEBI" id="CHEBI:59888"/>
        <dbReference type="EC" id="3.5.1.94"/>
    </reaction>
</comment>
<dbReference type="EMBL" id="CP027665">
    <property type="protein sequence ID" value="AVO38667.1"/>
    <property type="molecule type" value="Genomic_DNA"/>
</dbReference>
<accession>A0A2S0MS81</accession>
<comment type="function">
    <text evidence="3">Involved in the breakdown of putrescine via hydrolysis of the gamma-glutamyl linkage of gamma-glutamyl-gamma-aminobutyrate.</text>
</comment>
<keyword evidence="6" id="KW-0378">Hydrolase</keyword>
<dbReference type="SUPFAM" id="SSF52317">
    <property type="entry name" value="Class I glutamine amidotransferase-like"/>
    <property type="match status" value="1"/>
</dbReference>
<evidence type="ECO:0000256" key="4">
    <source>
        <dbReference type="ARBA" id="ARBA00060634"/>
    </source>
</evidence>
<dbReference type="InterPro" id="IPR044668">
    <property type="entry name" value="PuuD-like"/>
</dbReference>
<evidence type="ECO:0000256" key="2">
    <source>
        <dbReference type="ARBA" id="ARBA00052718"/>
    </source>
</evidence>
<gene>
    <name evidence="6" type="ORF">C6Y53_13840</name>
</gene>
<dbReference type="CDD" id="cd01745">
    <property type="entry name" value="GATase1_2"/>
    <property type="match status" value="1"/>
</dbReference>
<dbReference type="EC" id="3.5.1.94" evidence="5"/>
<dbReference type="GO" id="GO:0005829">
    <property type="term" value="C:cytosol"/>
    <property type="evidence" value="ECO:0007669"/>
    <property type="project" value="TreeGrafter"/>
</dbReference>
<protein>
    <recommendedName>
        <fullName evidence="5">gamma-glutamyl-gamma-aminobutyrate hydrolase</fullName>
        <ecNumber evidence="5">3.5.1.94</ecNumber>
    </recommendedName>
</protein>
<dbReference type="AlphaFoldDB" id="A0A2S0MS81"/>
<organism evidence="6 7">
    <name type="scientific">Pukyongiella litopenaei</name>
    <dbReference type="NCBI Taxonomy" id="2605946"/>
    <lineage>
        <taxon>Bacteria</taxon>
        <taxon>Pseudomonadati</taxon>
        <taxon>Pseudomonadota</taxon>
        <taxon>Alphaproteobacteria</taxon>
        <taxon>Rhodobacterales</taxon>
        <taxon>Paracoccaceae</taxon>
        <taxon>Pukyongiella</taxon>
    </lineage>
</organism>
<dbReference type="RefSeq" id="WP_106472978.1">
    <property type="nucleotide sequence ID" value="NZ_CP027665.1"/>
</dbReference>
<evidence type="ECO:0000256" key="3">
    <source>
        <dbReference type="ARBA" id="ARBA00055068"/>
    </source>
</evidence>
<sequence length="267" mass="28456">MARPIVGIIGNSYLINDEYPTHAGGKMNSAAVAEVSDCLPLLVPADPRYMSVSELLEACDGFVLTGGRPNVHPEEYGEPVTDAHGEFDRARDAIVLPLVRACVERGQPFLGICRGFQEVNVAMGGSLHPEIRDLPGRDNHRMPPDGSLEEKFALRHRVRFSEGGPFQRLFGASEVMTNTLHGQGIKRPGSGVVIDGHAPDGTPEAIYIDGAPGFTLSVQWHPEWNAATDPVSRPLFVAFGDAVRRWAAGTASASAGSAGSAGQLHSV</sequence>
<evidence type="ECO:0000256" key="1">
    <source>
        <dbReference type="ARBA" id="ARBA00011083"/>
    </source>
</evidence>
<dbReference type="PROSITE" id="PS51273">
    <property type="entry name" value="GATASE_TYPE_1"/>
    <property type="match status" value="1"/>
</dbReference>
<dbReference type="Proteomes" id="UP000237655">
    <property type="component" value="Chromosome"/>
</dbReference>
<comment type="similarity">
    <text evidence="1">Belongs to the peptidase C26 family.</text>
</comment>
<dbReference type="GO" id="GO:0033969">
    <property type="term" value="F:gamma-glutamyl-gamma-aminobutyrate hydrolase activity"/>
    <property type="evidence" value="ECO:0007669"/>
    <property type="project" value="UniProtKB-EC"/>
</dbReference>
<dbReference type="Pfam" id="PF07722">
    <property type="entry name" value="Peptidase_C26"/>
    <property type="match status" value="1"/>
</dbReference>
<evidence type="ECO:0000313" key="6">
    <source>
        <dbReference type="EMBL" id="AVO38667.1"/>
    </source>
</evidence>